<feature type="transmembrane region" description="Helical" evidence="6">
    <location>
        <begin position="20"/>
        <end position="36"/>
    </location>
</feature>
<comment type="subcellular location">
    <subcellularLocation>
        <location evidence="1">Membrane</location>
        <topology evidence="1">Multi-pass membrane protein</topology>
    </subcellularLocation>
</comment>
<dbReference type="EMBL" id="JAAOIV010000003">
    <property type="protein sequence ID" value="NHN55381.1"/>
    <property type="molecule type" value="Genomic_DNA"/>
</dbReference>
<dbReference type="RefSeq" id="WP_166194776.1">
    <property type="nucleotide sequence ID" value="NZ_JAAOIV010000003.1"/>
</dbReference>
<feature type="transmembrane region" description="Helical" evidence="6">
    <location>
        <begin position="48"/>
        <end position="70"/>
    </location>
</feature>
<dbReference type="Proteomes" id="UP000744769">
    <property type="component" value="Unassembled WGS sequence"/>
</dbReference>
<organism evidence="7 8">
    <name type="scientific">Metallococcus carri</name>
    <dbReference type="NCBI Taxonomy" id="1656884"/>
    <lineage>
        <taxon>Bacteria</taxon>
        <taxon>Bacillati</taxon>
        <taxon>Actinomycetota</taxon>
        <taxon>Actinomycetes</taxon>
        <taxon>Micrococcales</taxon>
        <taxon>Dermacoccaceae</taxon>
        <taxon>Metallococcus</taxon>
    </lineage>
</organism>
<evidence type="ECO:0000313" key="8">
    <source>
        <dbReference type="Proteomes" id="UP000744769"/>
    </source>
</evidence>
<dbReference type="GO" id="GO:0016020">
    <property type="term" value="C:membrane"/>
    <property type="evidence" value="ECO:0007669"/>
    <property type="project" value="UniProtKB-SubCell"/>
</dbReference>
<evidence type="ECO:0000256" key="1">
    <source>
        <dbReference type="ARBA" id="ARBA00004141"/>
    </source>
</evidence>
<keyword evidence="4 6" id="KW-1133">Transmembrane helix</keyword>
<dbReference type="AlphaFoldDB" id="A0A967EE67"/>
<protein>
    <submittedName>
        <fullName evidence="7">MFS transporter</fullName>
    </submittedName>
</protein>
<evidence type="ECO:0000256" key="4">
    <source>
        <dbReference type="ARBA" id="ARBA00022989"/>
    </source>
</evidence>
<sequence length="190" mass="19143">MLAVHFQQVLNWNELQTSLGFVPIGAALFAASLLTSRVVKRLPGIPPWGLPAGTALTAVGLWLVGTGIAVDDYVVLLPGLLVLPCGAAVMFAASTVVGMADVDGTTAGRAGGLLNAVMEAGPTFGLAAITSLATAITYARTAAPSAADTSDGFASALHLSGAAYLAVALILAVLVPSARLGRRNQMGYLA</sequence>
<evidence type="ECO:0000256" key="2">
    <source>
        <dbReference type="ARBA" id="ARBA00022448"/>
    </source>
</evidence>
<feature type="transmembrane region" description="Helical" evidence="6">
    <location>
        <begin position="156"/>
        <end position="176"/>
    </location>
</feature>
<dbReference type="PANTHER" id="PTHR42718:SF9">
    <property type="entry name" value="MAJOR FACILITATOR SUPERFAMILY MULTIDRUG TRANSPORTER MFSC"/>
    <property type="match status" value="1"/>
</dbReference>
<proteinExistence type="predicted"/>
<evidence type="ECO:0000256" key="6">
    <source>
        <dbReference type="SAM" id="Phobius"/>
    </source>
</evidence>
<name>A0A967EE67_9MICO</name>
<dbReference type="SUPFAM" id="SSF103473">
    <property type="entry name" value="MFS general substrate transporter"/>
    <property type="match status" value="1"/>
</dbReference>
<keyword evidence="2" id="KW-0813">Transport</keyword>
<accession>A0A967EE67</accession>
<evidence type="ECO:0000256" key="5">
    <source>
        <dbReference type="ARBA" id="ARBA00023136"/>
    </source>
</evidence>
<reference evidence="7" key="1">
    <citation type="submission" date="2020-03" db="EMBL/GenBank/DDBJ databases">
        <title>Draft sequencing of Calidifontibacter sp. DB0510.</title>
        <authorList>
            <person name="Kim D.-U."/>
        </authorList>
    </citation>
    <scope>NUCLEOTIDE SEQUENCE</scope>
    <source>
        <strain evidence="7">DB0510</strain>
    </source>
</reference>
<comment type="caution">
    <text evidence="7">The sequence shown here is derived from an EMBL/GenBank/DDBJ whole genome shotgun (WGS) entry which is preliminary data.</text>
</comment>
<keyword evidence="5 6" id="KW-0472">Membrane</keyword>
<evidence type="ECO:0000256" key="3">
    <source>
        <dbReference type="ARBA" id="ARBA00022692"/>
    </source>
</evidence>
<feature type="transmembrane region" description="Helical" evidence="6">
    <location>
        <begin position="76"/>
        <end position="100"/>
    </location>
</feature>
<dbReference type="InterPro" id="IPR036259">
    <property type="entry name" value="MFS_trans_sf"/>
</dbReference>
<keyword evidence="8" id="KW-1185">Reference proteome</keyword>
<feature type="transmembrane region" description="Helical" evidence="6">
    <location>
        <begin position="112"/>
        <end position="136"/>
    </location>
</feature>
<keyword evidence="3 6" id="KW-0812">Transmembrane</keyword>
<dbReference type="PANTHER" id="PTHR42718">
    <property type="entry name" value="MAJOR FACILITATOR SUPERFAMILY MULTIDRUG TRANSPORTER MFSC"/>
    <property type="match status" value="1"/>
</dbReference>
<evidence type="ECO:0000313" key="7">
    <source>
        <dbReference type="EMBL" id="NHN55381.1"/>
    </source>
</evidence>
<gene>
    <name evidence="7" type="ORF">G9U51_06230</name>
</gene>